<feature type="transmembrane region" description="Helical" evidence="1">
    <location>
        <begin position="51"/>
        <end position="70"/>
    </location>
</feature>
<name>A0ABQ3GKY5_9MICC</name>
<evidence type="ECO:0000313" key="2">
    <source>
        <dbReference type="EMBL" id="GHD13325.1"/>
    </source>
</evidence>
<reference evidence="3" key="1">
    <citation type="journal article" date="2019" name="Int. J. Syst. Evol. Microbiol.">
        <title>The Global Catalogue of Microorganisms (GCM) 10K type strain sequencing project: providing services to taxonomists for standard genome sequencing and annotation.</title>
        <authorList>
            <consortium name="The Broad Institute Genomics Platform"/>
            <consortium name="The Broad Institute Genome Sequencing Center for Infectious Disease"/>
            <person name="Wu L."/>
            <person name="Ma J."/>
        </authorList>
    </citation>
    <scope>NUCLEOTIDE SEQUENCE [LARGE SCALE GENOMIC DNA]</scope>
    <source>
        <strain evidence="3">KCTC 19466</strain>
    </source>
</reference>
<sequence>MLFTAGFGAWNLIHAAGPATVVFVSLWMVLAGAATPLMTRFLQPEATTMRWCGVAGLAASVAAAVSAALLAEAGAWELYGVLVIMFLGMTIAPRYTAVGWDRDD</sequence>
<gene>
    <name evidence="2" type="ORF">GCM10008096_29380</name>
</gene>
<protein>
    <submittedName>
        <fullName evidence="2">Uncharacterized protein</fullName>
    </submittedName>
</protein>
<dbReference type="EMBL" id="BMXK01000017">
    <property type="protein sequence ID" value="GHD13325.1"/>
    <property type="molecule type" value="Genomic_DNA"/>
</dbReference>
<evidence type="ECO:0000256" key="1">
    <source>
        <dbReference type="SAM" id="Phobius"/>
    </source>
</evidence>
<keyword evidence="1" id="KW-0812">Transmembrane</keyword>
<feature type="transmembrane region" description="Helical" evidence="1">
    <location>
        <begin position="12"/>
        <end position="39"/>
    </location>
</feature>
<accession>A0ABQ3GKY5</accession>
<comment type="caution">
    <text evidence="2">The sequence shown here is derived from an EMBL/GenBank/DDBJ whole genome shotgun (WGS) entry which is preliminary data.</text>
</comment>
<keyword evidence="1" id="KW-1133">Transmembrane helix</keyword>
<dbReference type="Proteomes" id="UP000642819">
    <property type="component" value="Unassembled WGS sequence"/>
</dbReference>
<organism evidence="2 3">
    <name type="scientific">Zhihengliuella salsuginis</name>
    <dbReference type="NCBI Taxonomy" id="578222"/>
    <lineage>
        <taxon>Bacteria</taxon>
        <taxon>Bacillati</taxon>
        <taxon>Actinomycetota</taxon>
        <taxon>Actinomycetes</taxon>
        <taxon>Micrococcales</taxon>
        <taxon>Micrococcaceae</taxon>
        <taxon>Zhihengliuella</taxon>
    </lineage>
</organism>
<keyword evidence="3" id="KW-1185">Reference proteome</keyword>
<feature type="transmembrane region" description="Helical" evidence="1">
    <location>
        <begin position="76"/>
        <end position="97"/>
    </location>
</feature>
<evidence type="ECO:0000313" key="3">
    <source>
        <dbReference type="Proteomes" id="UP000642819"/>
    </source>
</evidence>
<proteinExistence type="predicted"/>
<keyword evidence="1" id="KW-0472">Membrane</keyword>